<dbReference type="Pfam" id="PF00583">
    <property type="entry name" value="Acetyltransf_1"/>
    <property type="match status" value="1"/>
</dbReference>
<organism evidence="2 3">
    <name type="scientific">Aquipuribacter nitratireducens</name>
    <dbReference type="NCBI Taxonomy" id="650104"/>
    <lineage>
        <taxon>Bacteria</taxon>
        <taxon>Bacillati</taxon>
        <taxon>Actinomycetota</taxon>
        <taxon>Actinomycetes</taxon>
        <taxon>Micrococcales</taxon>
        <taxon>Intrasporangiaceae</taxon>
        <taxon>Aquipuribacter</taxon>
    </lineage>
</organism>
<sequence length="255" mass="28038">MRPDVPTPTLPPGYRMRPLRAADTPLTARLHRELLGNGLFPSLGTAFVARWHRTFLDTPAALGLAVVHDGRLVAFLLASLDQRLYLHHTLRRHRRALLWRGALGLLARPHVLVRFLRTRVPSYARHLLPRRLGGRGPDGGAASDEGPPVERRVRVAVLHAVVTVPLARGHGCARELVSTLVAAARAARADHLALVTDTTDPALGLPAAGAAAMYEKMGWVRTGVRRHRDGRWVAEYRYELAGDAGDRQEGVERQA</sequence>
<dbReference type="RefSeq" id="WP_340270950.1">
    <property type="nucleotide sequence ID" value="NZ_JBBEOG010000008.1"/>
</dbReference>
<gene>
    <name evidence="2" type="ORF">ACFPJ6_09600</name>
</gene>
<evidence type="ECO:0000259" key="1">
    <source>
        <dbReference type="PROSITE" id="PS51186"/>
    </source>
</evidence>
<dbReference type="PROSITE" id="PS51186">
    <property type="entry name" value="GNAT"/>
    <property type="match status" value="1"/>
</dbReference>
<feature type="domain" description="N-acetyltransferase" evidence="1">
    <location>
        <begin position="14"/>
        <end position="243"/>
    </location>
</feature>
<dbReference type="InterPro" id="IPR016181">
    <property type="entry name" value="Acyl_CoA_acyltransferase"/>
</dbReference>
<name>A0ABW0GQ47_9MICO</name>
<dbReference type="InterPro" id="IPR000182">
    <property type="entry name" value="GNAT_dom"/>
</dbReference>
<dbReference type="Proteomes" id="UP001596122">
    <property type="component" value="Unassembled WGS sequence"/>
</dbReference>
<reference evidence="3" key="1">
    <citation type="journal article" date="2019" name="Int. J. Syst. Evol. Microbiol.">
        <title>The Global Catalogue of Microorganisms (GCM) 10K type strain sequencing project: providing services to taxonomists for standard genome sequencing and annotation.</title>
        <authorList>
            <consortium name="The Broad Institute Genomics Platform"/>
            <consortium name="The Broad Institute Genome Sequencing Center for Infectious Disease"/>
            <person name="Wu L."/>
            <person name="Ma J."/>
        </authorList>
    </citation>
    <scope>NUCLEOTIDE SEQUENCE [LARGE SCALE GENOMIC DNA]</scope>
    <source>
        <strain evidence="3">CCUG 43114</strain>
    </source>
</reference>
<dbReference type="SUPFAM" id="SSF55729">
    <property type="entry name" value="Acyl-CoA N-acyltransferases (Nat)"/>
    <property type="match status" value="1"/>
</dbReference>
<comment type="caution">
    <text evidence="2">The sequence shown here is derived from an EMBL/GenBank/DDBJ whole genome shotgun (WGS) entry which is preliminary data.</text>
</comment>
<protein>
    <submittedName>
        <fullName evidence="2">GNAT family N-acetyltransferase</fullName>
        <ecNumber evidence="2">2.3.1.-</ecNumber>
    </submittedName>
</protein>
<evidence type="ECO:0000313" key="2">
    <source>
        <dbReference type="EMBL" id="MFC5381046.1"/>
    </source>
</evidence>
<keyword evidence="3" id="KW-1185">Reference proteome</keyword>
<keyword evidence="2" id="KW-0808">Transferase</keyword>
<proteinExistence type="predicted"/>
<evidence type="ECO:0000313" key="3">
    <source>
        <dbReference type="Proteomes" id="UP001596122"/>
    </source>
</evidence>
<accession>A0ABW0GQ47</accession>
<dbReference type="EMBL" id="JBHSLD010000007">
    <property type="protein sequence ID" value="MFC5381046.1"/>
    <property type="molecule type" value="Genomic_DNA"/>
</dbReference>
<dbReference type="EC" id="2.3.1.-" evidence="2"/>
<dbReference type="GO" id="GO:0016746">
    <property type="term" value="F:acyltransferase activity"/>
    <property type="evidence" value="ECO:0007669"/>
    <property type="project" value="UniProtKB-KW"/>
</dbReference>
<keyword evidence="2" id="KW-0012">Acyltransferase</keyword>
<dbReference type="Gene3D" id="3.40.630.30">
    <property type="match status" value="1"/>
</dbReference>